<organism evidence="1 2">
    <name type="scientific">Mytilus coruscus</name>
    <name type="common">Sea mussel</name>
    <dbReference type="NCBI Taxonomy" id="42192"/>
    <lineage>
        <taxon>Eukaryota</taxon>
        <taxon>Metazoa</taxon>
        <taxon>Spiralia</taxon>
        <taxon>Lophotrochozoa</taxon>
        <taxon>Mollusca</taxon>
        <taxon>Bivalvia</taxon>
        <taxon>Autobranchia</taxon>
        <taxon>Pteriomorphia</taxon>
        <taxon>Mytilida</taxon>
        <taxon>Mytiloidea</taxon>
        <taxon>Mytilidae</taxon>
        <taxon>Mytilinae</taxon>
        <taxon>Mytilus</taxon>
    </lineage>
</organism>
<dbReference type="PANTHER" id="PTHR24104:SF25">
    <property type="entry name" value="PROTEIN LIN-41"/>
    <property type="match status" value="1"/>
</dbReference>
<dbReference type="OrthoDB" id="10342552at2759"/>
<gene>
    <name evidence="1" type="ORF">MCOR_10518</name>
</gene>
<dbReference type="InterPro" id="IPR011042">
    <property type="entry name" value="6-blade_b-propeller_TolB-like"/>
</dbReference>
<dbReference type="GO" id="GO:0000209">
    <property type="term" value="P:protein polyubiquitination"/>
    <property type="evidence" value="ECO:0007669"/>
    <property type="project" value="TreeGrafter"/>
</dbReference>
<dbReference type="SUPFAM" id="SSF63829">
    <property type="entry name" value="Calcium-dependent phosphotriesterase"/>
    <property type="match status" value="1"/>
</dbReference>
<dbReference type="GO" id="GO:0043161">
    <property type="term" value="P:proteasome-mediated ubiquitin-dependent protein catabolic process"/>
    <property type="evidence" value="ECO:0007669"/>
    <property type="project" value="TreeGrafter"/>
</dbReference>
<evidence type="ECO:0000313" key="2">
    <source>
        <dbReference type="Proteomes" id="UP000507470"/>
    </source>
</evidence>
<evidence type="ECO:0000313" key="1">
    <source>
        <dbReference type="EMBL" id="CAC5372439.1"/>
    </source>
</evidence>
<dbReference type="GO" id="GO:0061630">
    <property type="term" value="F:ubiquitin protein ligase activity"/>
    <property type="evidence" value="ECO:0007669"/>
    <property type="project" value="TreeGrafter"/>
</dbReference>
<sequence>MEPRITRQSVRRKLQGNIQLADHNKEMRIKKKAKSAMKSDKTVMPLQSSVVSASIQRKRKCDQRIIKPIAKVAKSSVASTKTTVKKNKQNSKAFSIRKTGKQAKGRLSALQHPRLCKNKVTDSKAITPDSIKPKKIRTAEVRRQQQTLVKVAVVTYNKMIKRQRSKALDLKQSKTQTKKSNIQEKKLLITKPTNKSRRRRLPSNVTQFDEIKETTEKTSFIHPYLSFDTNLPSLVSNICCVDQNTLWIGRMAYGSILKVTYNASNTLTIVKEFTHPQCDFYDFCYDRNSDQILYTDRRNNSIMSISSKYKQKKFKCVKPLKPTCITISPDDFIFLGLVDEYSYQESPSREIVKLAKNGTVIMRIPSIHDNLVRFTVAHRIAIHSNNDIIIAANDIKGGVILSFDPEGQSKFTKTVTSPGVHFQPRGLTISRAGDIITCNEANGEIYIFDIKGQLMEKIKSQSIGISNIPWSLAFDNCGHLLIGTMVKYKPNGPTIHFAEYLYR</sequence>
<dbReference type="EMBL" id="CACVKT020001854">
    <property type="protein sequence ID" value="CAC5372439.1"/>
    <property type="molecule type" value="Genomic_DNA"/>
</dbReference>
<reference evidence="1 2" key="1">
    <citation type="submission" date="2020-06" db="EMBL/GenBank/DDBJ databases">
        <authorList>
            <person name="Li R."/>
            <person name="Bekaert M."/>
        </authorList>
    </citation>
    <scope>NUCLEOTIDE SEQUENCE [LARGE SCALE GENOMIC DNA]</scope>
    <source>
        <strain evidence="2">wild</strain>
    </source>
</reference>
<name>A0A6J8ARD1_MYTCO</name>
<accession>A0A6J8ARD1</accession>
<proteinExistence type="predicted"/>
<keyword evidence="2" id="KW-1185">Reference proteome</keyword>
<dbReference type="AlphaFoldDB" id="A0A6J8ARD1"/>
<dbReference type="GO" id="GO:0008270">
    <property type="term" value="F:zinc ion binding"/>
    <property type="evidence" value="ECO:0007669"/>
    <property type="project" value="UniProtKB-KW"/>
</dbReference>
<dbReference type="Proteomes" id="UP000507470">
    <property type="component" value="Unassembled WGS sequence"/>
</dbReference>
<dbReference type="PANTHER" id="PTHR24104">
    <property type="entry name" value="E3 UBIQUITIN-PROTEIN LIGASE NHLRC1-RELATED"/>
    <property type="match status" value="1"/>
</dbReference>
<dbReference type="Gene3D" id="2.120.10.30">
    <property type="entry name" value="TolB, C-terminal domain"/>
    <property type="match status" value="1"/>
</dbReference>
<protein>
    <submittedName>
        <fullName evidence="1">Uncharacterized protein</fullName>
    </submittedName>
</protein>
<dbReference type="InterPro" id="IPR050952">
    <property type="entry name" value="TRIM-NHL_E3_ligases"/>
</dbReference>